<name>A0A059ZNP4_ACICK</name>
<dbReference type="EMBL" id="CP005986">
    <property type="protein sequence ID" value="AIA54614.1"/>
    <property type="molecule type" value="Genomic_DNA"/>
</dbReference>
<organism evidence="2 3">
    <name type="scientific">Acidithiobacillus caldus (strain ATCC 51756 / DSM 8584 / KU)</name>
    <dbReference type="NCBI Taxonomy" id="637389"/>
    <lineage>
        <taxon>Bacteria</taxon>
        <taxon>Pseudomonadati</taxon>
        <taxon>Pseudomonadota</taxon>
        <taxon>Acidithiobacillia</taxon>
        <taxon>Acidithiobacillales</taxon>
        <taxon>Acidithiobacillaceae</taxon>
        <taxon>Acidithiobacillus</taxon>
    </lineage>
</organism>
<dbReference type="Pfam" id="PF03886">
    <property type="entry name" value="ABC_trans_aux"/>
    <property type="match status" value="1"/>
</dbReference>
<accession>A0A059ZNP4</accession>
<sequence>MGAVLLTLTLSACAGSPALYQQAYSVVPVAAYATPTSRPETQVLPVLQVAEVEAPAWLDSSHYLYRLDYRDPEALRYYGDARWAAAPAQMLRAAAVTSLEQSGDWQAVLTRGEAKKRFRLELRLQNFMLNFSGPDSGQAELAYTATLVDTQSFSVVAQREFLQRVPLRQIGPQGGAAAMAEATAASMAQLRSWAAAAARQALAQVR</sequence>
<dbReference type="KEGG" id="acz:Acaty_c0736"/>
<protein>
    <submittedName>
        <fullName evidence="2">Putative lipoprotein</fullName>
    </submittedName>
</protein>
<keyword evidence="2" id="KW-0449">Lipoprotein</keyword>
<feature type="domain" description="ABC-type transport auxiliary lipoprotein component" evidence="1">
    <location>
        <begin position="34"/>
        <end position="189"/>
    </location>
</feature>
<dbReference type="HOGENOM" id="CLU_091341_1_0_6"/>
<evidence type="ECO:0000313" key="3">
    <source>
        <dbReference type="Proteomes" id="UP000005522"/>
    </source>
</evidence>
<gene>
    <name evidence="2" type="ORF">Acaty_c0736</name>
</gene>
<dbReference type="InterPro" id="IPR005586">
    <property type="entry name" value="ABC_trans_aux"/>
</dbReference>
<reference evidence="2 3" key="1">
    <citation type="journal article" date="2009" name="J. Bacteriol.">
        <title>Draft genome sequence of the extremely acidophilic bacterium Acidithiobacillus caldus ATCC 51756 reveals metabolic versatility in the genus Acidithiobacillus.</title>
        <authorList>
            <person name="Valdes J."/>
            <person name="Quatrini R."/>
            <person name="Hallberg K."/>
            <person name="Dopson M."/>
            <person name="Valenzuela P.D."/>
            <person name="Holmes D.S."/>
        </authorList>
    </citation>
    <scope>NUCLEOTIDE SEQUENCE [LARGE SCALE GENOMIC DNA]</scope>
    <source>
        <strain evidence="3">ATCC 51756 / DSM 8584 / KU</strain>
    </source>
</reference>
<dbReference type="eggNOG" id="COG3218">
    <property type="taxonomic scope" value="Bacteria"/>
</dbReference>
<proteinExistence type="predicted"/>
<evidence type="ECO:0000259" key="1">
    <source>
        <dbReference type="Pfam" id="PF03886"/>
    </source>
</evidence>
<dbReference type="SUPFAM" id="SSF159594">
    <property type="entry name" value="XCC0632-like"/>
    <property type="match status" value="1"/>
</dbReference>
<dbReference type="AlphaFoldDB" id="A0A059ZNP4"/>
<evidence type="ECO:0000313" key="2">
    <source>
        <dbReference type="EMBL" id="AIA54614.1"/>
    </source>
</evidence>
<dbReference type="Gene3D" id="3.40.50.10610">
    <property type="entry name" value="ABC-type transport auxiliary lipoprotein component"/>
    <property type="match status" value="1"/>
</dbReference>
<dbReference type="Proteomes" id="UP000005522">
    <property type="component" value="Chromosome"/>
</dbReference>